<evidence type="ECO:0000313" key="5">
    <source>
        <dbReference type="Proteomes" id="UP001597493"/>
    </source>
</evidence>
<gene>
    <name evidence="4" type="ORF">ACFSW5_14460</name>
</gene>
<dbReference type="Gene3D" id="3.40.630.30">
    <property type="match status" value="1"/>
</dbReference>
<sequence length="292" mass="32249">MITYRFLNELPIGEVSGLWNAAFEGYFVDASMPLDRFIARVAAEGLSLERSLACYVDGERAGIVMNAFREVDGKMQARNAGTAIVPKFRRSGIGKAMMERNEELYKEYGAKRAVLEAISRNEPAIRLYERQGYRIADRLKLLSGERFAAISPEAGAGGSSYTVSRGPAAEAAALSWYRQGEIWQAGLPSLKDGECILVRDGEEAVGFGLIRRRYDDNGRLAGIVLFRCEAAPGRTDREAVLLAALREIWQPELDCSRSAFNISSSEDALLGVLERMGFAETMEQVLMVKELA</sequence>
<evidence type="ECO:0000313" key="4">
    <source>
        <dbReference type="EMBL" id="MFD2661454.1"/>
    </source>
</evidence>
<dbReference type="CDD" id="cd04301">
    <property type="entry name" value="NAT_SF"/>
    <property type="match status" value="1"/>
</dbReference>
<evidence type="ECO:0000256" key="2">
    <source>
        <dbReference type="ARBA" id="ARBA00023315"/>
    </source>
</evidence>
<dbReference type="Proteomes" id="UP001597493">
    <property type="component" value="Unassembled WGS sequence"/>
</dbReference>
<keyword evidence="5" id="KW-1185">Reference proteome</keyword>
<dbReference type="RefSeq" id="WP_379274303.1">
    <property type="nucleotide sequence ID" value="NZ_JBHUGT010000043.1"/>
</dbReference>
<organism evidence="4 5">
    <name type="scientific">Paenibacillus thailandensis</name>
    <dbReference type="NCBI Taxonomy" id="393250"/>
    <lineage>
        <taxon>Bacteria</taxon>
        <taxon>Bacillati</taxon>
        <taxon>Bacillota</taxon>
        <taxon>Bacilli</taxon>
        <taxon>Bacillales</taxon>
        <taxon>Paenibacillaceae</taxon>
        <taxon>Paenibacillus</taxon>
    </lineage>
</organism>
<keyword evidence="1" id="KW-0808">Transferase</keyword>
<keyword evidence="2" id="KW-0012">Acyltransferase</keyword>
<reference evidence="5" key="1">
    <citation type="journal article" date="2019" name="Int. J. Syst. Evol. Microbiol.">
        <title>The Global Catalogue of Microorganisms (GCM) 10K type strain sequencing project: providing services to taxonomists for standard genome sequencing and annotation.</title>
        <authorList>
            <consortium name="The Broad Institute Genomics Platform"/>
            <consortium name="The Broad Institute Genome Sequencing Center for Infectious Disease"/>
            <person name="Wu L."/>
            <person name="Ma J."/>
        </authorList>
    </citation>
    <scope>NUCLEOTIDE SEQUENCE [LARGE SCALE GENOMIC DNA]</scope>
    <source>
        <strain evidence="5">TISTR 1827</strain>
    </source>
</reference>
<proteinExistence type="predicted"/>
<dbReference type="PROSITE" id="PS51186">
    <property type="entry name" value="GNAT"/>
    <property type="match status" value="1"/>
</dbReference>
<name>A0ABW5QYI7_9BACL</name>
<dbReference type="EMBL" id="JBHUMY010000013">
    <property type="protein sequence ID" value="MFD2661454.1"/>
    <property type="molecule type" value="Genomic_DNA"/>
</dbReference>
<dbReference type="PANTHER" id="PTHR43420:SF44">
    <property type="entry name" value="ACETYLTRANSFERASE YPEA"/>
    <property type="match status" value="1"/>
</dbReference>
<evidence type="ECO:0000259" key="3">
    <source>
        <dbReference type="PROSITE" id="PS51186"/>
    </source>
</evidence>
<evidence type="ECO:0000256" key="1">
    <source>
        <dbReference type="ARBA" id="ARBA00022679"/>
    </source>
</evidence>
<accession>A0ABW5QYI7</accession>
<dbReference type="PANTHER" id="PTHR43420">
    <property type="entry name" value="ACETYLTRANSFERASE"/>
    <property type="match status" value="1"/>
</dbReference>
<dbReference type="Pfam" id="PF00583">
    <property type="entry name" value="Acetyltransf_1"/>
    <property type="match status" value="1"/>
</dbReference>
<feature type="domain" description="N-acetyltransferase" evidence="3">
    <location>
        <begin position="2"/>
        <end position="157"/>
    </location>
</feature>
<dbReference type="SUPFAM" id="SSF55729">
    <property type="entry name" value="Acyl-CoA N-acyltransferases (Nat)"/>
    <property type="match status" value="1"/>
</dbReference>
<dbReference type="InterPro" id="IPR050680">
    <property type="entry name" value="YpeA/RimI_acetyltransf"/>
</dbReference>
<protein>
    <submittedName>
        <fullName evidence="4">GNAT family N-acetyltransferase</fullName>
    </submittedName>
</protein>
<dbReference type="InterPro" id="IPR016181">
    <property type="entry name" value="Acyl_CoA_acyltransferase"/>
</dbReference>
<dbReference type="InterPro" id="IPR000182">
    <property type="entry name" value="GNAT_dom"/>
</dbReference>
<comment type="caution">
    <text evidence="4">The sequence shown here is derived from an EMBL/GenBank/DDBJ whole genome shotgun (WGS) entry which is preliminary data.</text>
</comment>